<dbReference type="PANTHER" id="PTHR36927:SF1">
    <property type="entry name" value="MDO-LIKE PROTEIN"/>
    <property type="match status" value="1"/>
</dbReference>
<dbReference type="InterPro" id="IPR002656">
    <property type="entry name" value="Acyl_transf_3_dom"/>
</dbReference>
<evidence type="ECO:0000313" key="4">
    <source>
        <dbReference type="Proteomes" id="UP000474630"/>
    </source>
</evidence>
<feature type="transmembrane region" description="Helical" evidence="1">
    <location>
        <begin position="349"/>
        <end position="368"/>
    </location>
</feature>
<reference evidence="3 4" key="1">
    <citation type="submission" date="2020-02" db="EMBL/GenBank/DDBJ databases">
        <title>Genome sequencing for Draconibacterium sp. strain M1.</title>
        <authorList>
            <person name="Park S.-J."/>
        </authorList>
    </citation>
    <scope>NUCLEOTIDE SEQUENCE [LARGE SCALE GENOMIC DNA]</scope>
    <source>
        <strain evidence="3 4">M1</strain>
    </source>
</reference>
<feature type="transmembrane region" description="Helical" evidence="1">
    <location>
        <begin position="324"/>
        <end position="343"/>
    </location>
</feature>
<accession>A0A6C0RK05</accession>
<keyword evidence="1" id="KW-0472">Membrane</keyword>
<keyword evidence="3" id="KW-0012">Acyltransferase</keyword>
<evidence type="ECO:0000256" key="1">
    <source>
        <dbReference type="SAM" id="Phobius"/>
    </source>
</evidence>
<dbReference type="PANTHER" id="PTHR36927">
    <property type="entry name" value="BLR4337 PROTEIN"/>
    <property type="match status" value="1"/>
</dbReference>
<feature type="transmembrane region" description="Helical" evidence="1">
    <location>
        <begin position="96"/>
        <end position="120"/>
    </location>
</feature>
<evidence type="ECO:0000313" key="3">
    <source>
        <dbReference type="EMBL" id="QIA09963.1"/>
    </source>
</evidence>
<feature type="transmembrane region" description="Helical" evidence="1">
    <location>
        <begin position="256"/>
        <end position="274"/>
    </location>
</feature>
<keyword evidence="4" id="KW-1185">Reference proteome</keyword>
<dbReference type="KEGG" id="drc:G0Q07_10620"/>
<feature type="transmembrane region" description="Helical" evidence="1">
    <location>
        <begin position="194"/>
        <end position="215"/>
    </location>
</feature>
<protein>
    <submittedName>
        <fullName evidence="3">Acyltransferase family protein</fullName>
    </submittedName>
</protein>
<name>A0A6C0RK05_9BACT</name>
<proteinExistence type="predicted"/>
<dbReference type="AlphaFoldDB" id="A0A6C0RK05"/>
<dbReference type="Pfam" id="PF01757">
    <property type="entry name" value="Acyl_transf_3"/>
    <property type="match status" value="1"/>
</dbReference>
<feature type="domain" description="Acyltransferase 3" evidence="2">
    <location>
        <begin position="12"/>
        <end position="364"/>
    </location>
</feature>
<evidence type="ECO:0000259" key="2">
    <source>
        <dbReference type="Pfam" id="PF01757"/>
    </source>
</evidence>
<sequence length="404" mass="46989">MKTDHGNKTERIHALDSLRAIMMLLGLVLHAALTYGTLDYGNAWTMKDDASTSVVMDYIVSVIHNFRMPIFFVVAGFFGALLFFERSPRRMLWNRTARIFFPFIVFIVLLSPTIIFAFTYSKSVFAGVENPLASSLAIFSNPLLFIPPRTFHLWFLYYLFFISIFSFGLGYLFESIPRFTNWSTQVFNRILNQPILRVGVFSALTVVLLFIMNSTWVTTSTSWVPDWRTFLFYFFFYGFGWILFKSKTHLDTFKKYDWTFTILALVVISTQFFLYSSLGFALTIVFKSVAVWLFVFGITGLFIRYGSQHSHLMRYNSDSSYWIYLLHLSIVATIPGLIAHWHVSALFKFLFVFLLTSLICVITYHYFVRATFIGKFLNGRKYSRNLHPKREPIQVPLEKKATVA</sequence>
<feature type="transmembrane region" description="Helical" evidence="1">
    <location>
        <begin position="151"/>
        <end position="173"/>
    </location>
</feature>
<keyword evidence="1" id="KW-1133">Transmembrane helix</keyword>
<keyword evidence="1" id="KW-0812">Transmembrane</keyword>
<feature type="transmembrane region" description="Helical" evidence="1">
    <location>
        <begin position="20"/>
        <end position="38"/>
    </location>
</feature>
<dbReference type="InterPro" id="IPR050623">
    <property type="entry name" value="Glucan_succinyl_AcylTrfase"/>
</dbReference>
<keyword evidence="3" id="KW-0808">Transferase</keyword>
<dbReference type="EMBL" id="CP048409">
    <property type="protein sequence ID" value="QIA09963.1"/>
    <property type="molecule type" value="Genomic_DNA"/>
</dbReference>
<organism evidence="3 4">
    <name type="scientific">Draconibacterium halophilum</name>
    <dbReference type="NCBI Taxonomy" id="2706887"/>
    <lineage>
        <taxon>Bacteria</taxon>
        <taxon>Pseudomonadati</taxon>
        <taxon>Bacteroidota</taxon>
        <taxon>Bacteroidia</taxon>
        <taxon>Marinilabiliales</taxon>
        <taxon>Prolixibacteraceae</taxon>
        <taxon>Draconibacterium</taxon>
    </lineage>
</organism>
<feature type="transmembrane region" description="Helical" evidence="1">
    <location>
        <begin position="58"/>
        <end position="84"/>
    </location>
</feature>
<dbReference type="Proteomes" id="UP000474630">
    <property type="component" value="Chromosome"/>
</dbReference>
<feature type="transmembrane region" description="Helical" evidence="1">
    <location>
        <begin position="280"/>
        <end position="303"/>
    </location>
</feature>
<dbReference type="GO" id="GO:0016747">
    <property type="term" value="F:acyltransferase activity, transferring groups other than amino-acyl groups"/>
    <property type="evidence" value="ECO:0007669"/>
    <property type="project" value="InterPro"/>
</dbReference>
<feature type="transmembrane region" description="Helical" evidence="1">
    <location>
        <begin position="227"/>
        <end position="244"/>
    </location>
</feature>
<gene>
    <name evidence="3" type="ORF">G0Q07_10620</name>
</gene>